<name>A0A0J8B2B5_BETVV</name>
<keyword evidence="2" id="KW-1185">Reference proteome</keyword>
<evidence type="ECO:0000313" key="2">
    <source>
        <dbReference type="Proteomes" id="UP000035740"/>
    </source>
</evidence>
<dbReference type="AlphaFoldDB" id="A0A0J8B2B5"/>
<organism evidence="1 2">
    <name type="scientific">Beta vulgaris subsp. vulgaris</name>
    <name type="common">Beet</name>
    <dbReference type="NCBI Taxonomy" id="3555"/>
    <lineage>
        <taxon>Eukaryota</taxon>
        <taxon>Viridiplantae</taxon>
        <taxon>Streptophyta</taxon>
        <taxon>Embryophyta</taxon>
        <taxon>Tracheophyta</taxon>
        <taxon>Spermatophyta</taxon>
        <taxon>Magnoliopsida</taxon>
        <taxon>eudicotyledons</taxon>
        <taxon>Gunneridae</taxon>
        <taxon>Pentapetalae</taxon>
        <taxon>Caryophyllales</taxon>
        <taxon>Chenopodiaceae</taxon>
        <taxon>Betoideae</taxon>
        <taxon>Beta</taxon>
    </lineage>
</organism>
<reference evidence="1 2" key="1">
    <citation type="journal article" date="2014" name="Nature">
        <title>The genome of the recently domesticated crop plant sugar beet (Beta vulgaris).</title>
        <authorList>
            <person name="Dohm J.C."/>
            <person name="Minoche A.E."/>
            <person name="Holtgrawe D."/>
            <person name="Capella-Gutierrez S."/>
            <person name="Zakrzewski F."/>
            <person name="Tafer H."/>
            <person name="Rupp O."/>
            <person name="Sorensen T.R."/>
            <person name="Stracke R."/>
            <person name="Reinhardt R."/>
            <person name="Goesmann A."/>
            <person name="Kraft T."/>
            <person name="Schulz B."/>
            <person name="Stadler P.F."/>
            <person name="Schmidt T."/>
            <person name="Gabaldon T."/>
            <person name="Lehrach H."/>
            <person name="Weisshaar B."/>
            <person name="Himmelbauer H."/>
        </authorList>
    </citation>
    <scope>NUCLEOTIDE SEQUENCE [LARGE SCALE GENOMIC DNA]</scope>
    <source>
        <tissue evidence="1">Taproot</tissue>
    </source>
</reference>
<protein>
    <submittedName>
        <fullName evidence="1">Uncharacterized protein</fullName>
    </submittedName>
</protein>
<evidence type="ECO:0000313" key="1">
    <source>
        <dbReference type="EMBL" id="KMS95249.1"/>
    </source>
</evidence>
<proteinExistence type="predicted"/>
<dbReference type="EMBL" id="KQ090502">
    <property type="protein sequence ID" value="KMS95249.1"/>
    <property type="molecule type" value="Genomic_DNA"/>
</dbReference>
<sequence>MGTYRKRGNLIFQPFSKPQILQGPFSYLFEDPS</sequence>
<dbReference type="Gramene" id="KMS95249">
    <property type="protein sequence ID" value="KMS95249"/>
    <property type="gene ID" value="BVRB_010650"/>
</dbReference>
<dbReference type="Proteomes" id="UP000035740">
    <property type="component" value="Unassembled WGS sequence"/>
</dbReference>
<accession>A0A0J8B2B5</accession>
<gene>
    <name evidence="1" type="ORF">BVRB_010650</name>
</gene>